<comment type="caution">
    <text evidence="1">The sequence shown here is derived from an EMBL/GenBank/DDBJ whole genome shotgun (WGS) entry which is preliminary data.</text>
</comment>
<dbReference type="AlphaFoldDB" id="A0A4Z0ZZW6"/>
<evidence type="ECO:0000313" key="2">
    <source>
        <dbReference type="Proteomes" id="UP000297567"/>
    </source>
</evidence>
<keyword evidence="2" id="KW-1185">Reference proteome</keyword>
<sequence>MEGSSTSIFAEKSVSEKRLQTCLDCSLVWKNFHLAEQCTSCMCFVRAKVKLANQSCPVGKW</sequence>
<reference evidence="1" key="1">
    <citation type="journal article" date="2019" name="PLoS Negl. Trop. Dis.">
        <title>Revisiting the worldwide diversity of Leptospira species in the environment.</title>
        <authorList>
            <person name="Vincent A.T."/>
            <person name="Schiettekatte O."/>
            <person name="Bourhy P."/>
            <person name="Veyrier F.J."/>
            <person name="Picardeau M."/>
        </authorList>
    </citation>
    <scope>NUCLEOTIDE SEQUENCE [LARGE SCALE GENOMIC DNA]</scope>
    <source>
        <strain evidence="1">201702451</strain>
    </source>
</reference>
<dbReference type="EMBL" id="RQGH01000035">
    <property type="protein sequence ID" value="TGL58610.1"/>
    <property type="molecule type" value="Genomic_DNA"/>
</dbReference>
<accession>A0A4Z0ZZW6</accession>
<dbReference type="Proteomes" id="UP000297567">
    <property type="component" value="Unassembled WGS sequence"/>
</dbReference>
<name>A0A4Z0ZZW6_9LEPT</name>
<protein>
    <submittedName>
        <fullName evidence="1">Uncharacterized protein</fullName>
    </submittedName>
</protein>
<organism evidence="1 2">
    <name type="scientific">Leptospira jelokensis</name>
    <dbReference type="NCBI Taxonomy" id="2484931"/>
    <lineage>
        <taxon>Bacteria</taxon>
        <taxon>Pseudomonadati</taxon>
        <taxon>Spirochaetota</taxon>
        <taxon>Spirochaetia</taxon>
        <taxon>Leptospirales</taxon>
        <taxon>Leptospiraceae</taxon>
        <taxon>Leptospira</taxon>
    </lineage>
</organism>
<proteinExistence type="predicted"/>
<gene>
    <name evidence="1" type="ORF">EHQ62_17085</name>
</gene>
<evidence type="ECO:0000313" key="1">
    <source>
        <dbReference type="EMBL" id="TGL58610.1"/>
    </source>
</evidence>